<gene>
    <name evidence="1" type="ORF">EZS27_014481</name>
</gene>
<accession>A0A5J4RUP5</accession>
<protein>
    <submittedName>
        <fullName evidence="1">Uncharacterized protein</fullName>
    </submittedName>
</protein>
<organism evidence="1">
    <name type="scientific">termite gut metagenome</name>
    <dbReference type="NCBI Taxonomy" id="433724"/>
    <lineage>
        <taxon>unclassified sequences</taxon>
        <taxon>metagenomes</taxon>
        <taxon>organismal metagenomes</taxon>
    </lineage>
</organism>
<dbReference type="EMBL" id="SNRY01000700">
    <property type="protein sequence ID" value="KAA6337429.1"/>
    <property type="molecule type" value="Genomic_DNA"/>
</dbReference>
<dbReference type="AlphaFoldDB" id="A0A5J4RUP5"/>
<reference evidence="1" key="1">
    <citation type="submission" date="2019-03" db="EMBL/GenBank/DDBJ databases">
        <title>Single cell metagenomics reveals metabolic interactions within the superorganism composed of flagellate Streblomastix strix and complex community of Bacteroidetes bacteria on its surface.</title>
        <authorList>
            <person name="Treitli S.C."/>
            <person name="Kolisko M."/>
            <person name="Husnik F."/>
            <person name="Keeling P."/>
            <person name="Hampl V."/>
        </authorList>
    </citation>
    <scope>NUCLEOTIDE SEQUENCE</scope>
    <source>
        <strain evidence="1">STM</strain>
    </source>
</reference>
<sequence>MIVSDCPLTRDWNIYWNERIYKQFPILEEQSDAKCLSLKEYLVGIPQKFYSATTFENYYLFLLLLQKDVPNELVNFLKENAHEIDIAIETLNEVNGLDIHDCNIEGFDELGSLRFIENSIHYNYLQLNESVFHKFILLIAINNRKKRGKPTDGLDIYN</sequence>
<evidence type="ECO:0000313" key="1">
    <source>
        <dbReference type="EMBL" id="KAA6337429.1"/>
    </source>
</evidence>
<comment type="caution">
    <text evidence="1">The sequence shown here is derived from an EMBL/GenBank/DDBJ whole genome shotgun (WGS) entry which is preliminary data.</text>
</comment>
<name>A0A5J4RUP5_9ZZZZ</name>
<proteinExistence type="predicted"/>